<evidence type="ECO:0000313" key="1">
    <source>
        <dbReference type="EMBL" id="KAA6336252.1"/>
    </source>
</evidence>
<proteinExistence type="predicted"/>
<sequence>MSNGNSADYLHSQVVRIFEYLRLIEGSPNVVGDTQEMWMESNIPIFSSDLGSYLDDEDEDCMNYTEKTYWEQISEQKKERIENDSYFGEMRQIDRKERIKNQLK</sequence>
<name>A0A5J4RRW8_9EUKA</name>
<dbReference type="EMBL" id="SNRW01041640">
    <property type="protein sequence ID" value="KAA6336252.1"/>
    <property type="molecule type" value="Genomic_DNA"/>
</dbReference>
<dbReference type="Proteomes" id="UP000324800">
    <property type="component" value="Unassembled WGS sequence"/>
</dbReference>
<gene>
    <name evidence="1" type="ORF">EZS28_052890</name>
</gene>
<reference evidence="1 2" key="1">
    <citation type="submission" date="2019-03" db="EMBL/GenBank/DDBJ databases">
        <title>Single cell metagenomics reveals metabolic interactions within the superorganism composed of flagellate Streblomastix strix and complex community of Bacteroidetes bacteria on its surface.</title>
        <authorList>
            <person name="Treitli S.C."/>
            <person name="Kolisko M."/>
            <person name="Husnik F."/>
            <person name="Keeling P."/>
            <person name="Hampl V."/>
        </authorList>
    </citation>
    <scope>NUCLEOTIDE SEQUENCE [LARGE SCALE GENOMIC DNA]</scope>
    <source>
        <strain evidence="1">ST1C</strain>
    </source>
</reference>
<comment type="caution">
    <text evidence="1">The sequence shown here is derived from an EMBL/GenBank/DDBJ whole genome shotgun (WGS) entry which is preliminary data.</text>
</comment>
<organism evidence="1 2">
    <name type="scientific">Streblomastix strix</name>
    <dbReference type="NCBI Taxonomy" id="222440"/>
    <lineage>
        <taxon>Eukaryota</taxon>
        <taxon>Metamonada</taxon>
        <taxon>Preaxostyla</taxon>
        <taxon>Oxymonadida</taxon>
        <taxon>Streblomastigidae</taxon>
        <taxon>Streblomastix</taxon>
    </lineage>
</organism>
<accession>A0A5J4RRW8</accession>
<dbReference type="AlphaFoldDB" id="A0A5J4RRW8"/>
<evidence type="ECO:0000313" key="2">
    <source>
        <dbReference type="Proteomes" id="UP000324800"/>
    </source>
</evidence>
<protein>
    <submittedName>
        <fullName evidence="1">Uncharacterized protein</fullName>
    </submittedName>
</protein>